<comment type="similarity">
    <text evidence="8">Belongs to the MTC6 family.</text>
</comment>
<dbReference type="OrthoDB" id="5573651at2759"/>
<dbReference type="GO" id="GO:0071464">
    <property type="term" value="P:cellular response to hydrostatic pressure"/>
    <property type="evidence" value="ECO:0007669"/>
    <property type="project" value="EnsemblFungi"/>
</dbReference>
<dbReference type="STRING" id="1071383.J7RYR8"/>
<evidence type="ECO:0000256" key="1">
    <source>
        <dbReference type="ARBA" id="ARBA00004479"/>
    </source>
</evidence>
<evidence type="ECO:0000256" key="5">
    <source>
        <dbReference type="ARBA" id="ARBA00023136"/>
    </source>
</evidence>
<dbReference type="HOGENOM" id="CLU_033723_0_0_1"/>
<dbReference type="GeneID" id="34526022"/>
<evidence type="ECO:0000256" key="4">
    <source>
        <dbReference type="ARBA" id="ARBA00022989"/>
    </source>
</evidence>
<organism evidence="13 14">
    <name type="scientific">Huiozyma naganishii (strain ATCC MYA-139 / BCRC 22969 / CBS 8797 / KCTC 17520 / NBRC 10181 / NCYC 3082 / Yp74L-3)</name>
    <name type="common">Yeast</name>
    <name type="synonym">Kazachstania naganishii</name>
    <dbReference type="NCBI Taxonomy" id="1071383"/>
    <lineage>
        <taxon>Eukaryota</taxon>
        <taxon>Fungi</taxon>
        <taxon>Dikarya</taxon>
        <taxon>Ascomycota</taxon>
        <taxon>Saccharomycotina</taxon>
        <taxon>Saccharomycetes</taxon>
        <taxon>Saccharomycetales</taxon>
        <taxon>Saccharomycetaceae</taxon>
        <taxon>Huiozyma</taxon>
    </lineage>
</organism>
<keyword evidence="6" id="KW-0325">Glycoprotein</keyword>
<keyword evidence="2 10" id="KW-0812">Transmembrane</keyword>
<dbReference type="PANTHER" id="PTHR35518:SF2">
    <property type="entry name" value="MAINTENANCE OF TELOMERE CAPPING PROTEIN 6"/>
    <property type="match status" value="1"/>
</dbReference>
<evidence type="ECO:0000256" key="11">
    <source>
        <dbReference type="SAM" id="SignalP"/>
    </source>
</evidence>
<dbReference type="Pfam" id="PF25506">
    <property type="entry name" value="TIM-barrel_MTC6"/>
    <property type="match status" value="1"/>
</dbReference>
<evidence type="ECO:0000256" key="3">
    <source>
        <dbReference type="ARBA" id="ARBA00022729"/>
    </source>
</evidence>
<name>J7RYR8_HUIN7</name>
<dbReference type="AlphaFoldDB" id="J7RYR8"/>
<protein>
    <recommendedName>
        <fullName evidence="9">Maintenance of telomere capping protein 6</fullName>
    </recommendedName>
</protein>
<dbReference type="EMBL" id="HE978318">
    <property type="protein sequence ID" value="CCK70322.1"/>
    <property type="molecule type" value="Genomic_DNA"/>
</dbReference>
<dbReference type="GO" id="GO:0005789">
    <property type="term" value="C:endoplasmic reticulum membrane"/>
    <property type="evidence" value="ECO:0007669"/>
    <property type="project" value="EnsemblFungi"/>
</dbReference>
<dbReference type="KEGG" id="kng:KNAG_0E00540"/>
<keyword evidence="3 11" id="KW-0732">Signal</keyword>
<evidence type="ECO:0000256" key="9">
    <source>
        <dbReference type="ARBA" id="ARBA00039865"/>
    </source>
</evidence>
<evidence type="ECO:0000256" key="7">
    <source>
        <dbReference type="ARBA" id="ARBA00037703"/>
    </source>
</evidence>
<evidence type="ECO:0000256" key="2">
    <source>
        <dbReference type="ARBA" id="ARBA00022692"/>
    </source>
</evidence>
<dbReference type="OMA" id="WGTIDPQ"/>
<comment type="subcellular location">
    <subcellularLocation>
        <location evidence="1">Membrane</location>
        <topology evidence="1">Single-pass type I membrane protein</topology>
    </subcellularLocation>
</comment>
<comment type="function">
    <text evidence="7">May be involved in telomere capping.</text>
</comment>
<keyword evidence="14" id="KW-1185">Reference proteome</keyword>
<feature type="signal peptide" evidence="11">
    <location>
        <begin position="1"/>
        <end position="27"/>
    </location>
</feature>
<proteinExistence type="inferred from homology"/>
<feature type="transmembrane region" description="Helical" evidence="10">
    <location>
        <begin position="480"/>
        <end position="508"/>
    </location>
</feature>
<sequence length="532" mass="60072">MFVPRVYWIKLLCVLLISGCVSHVCGAQQSSALTQNSWPQIYVQQQTAMRSQRDLMRNVTVDQIPYVGVNLGKVLFNNASDIENSYYNTPQSLNGSVLLDTFSSLLNSGVQSFVLDVELGVNSWIIKDTPLSLQAFLQTLETFIVQSHDDLSANILLLLINFETGPNNGTLWKNWMASTHDSNMNLTYVFDKYIGSHFIYAPADLRKDQVTMINDTVTNNSSVQWPTVQNFLFDKRKRLIVTELTNILNYTDSSYIFPPGTFHYDSTNSSLSCPSSVEEIEETAAVSWRFLDAPFTPDDIEQYIGCGLNPLIANDYNITSITNVVDLLHHSLIWTWGDGEPRLSNSRLLMGKDSMQAYNCALIRYTAENQSISWAVGNCFNSKLGLCRSEEDQYLWDVADDRESYFDYENFKDPLCRPGYNFSLPQTPLEERSLLLHLSNVTDNLELWVNLNSISVSNCWVVGGLYAMCPYENAVSKRSFVASLVPVVAVSACLLLVVLYLTVVSVPIHDNRKNWRRVVNQISKSEFEGVPS</sequence>
<gene>
    <name evidence="13" type="primary">KNAG0E00540</name>
    <name evidence="13" type="ordered locus">KNAG_0E00540</name>
</gene>
<keyword evidence="4 10" id="KW-1133">Transmembrane helix</keyword>
<reference evidence="13 14" key="1">
    <citation type="journal article" date="2011" name="Proc. Natl. Acad. Sci. U.S.A.">
        <title>Evolutionary erosion of yeast sex chromosomes by mating-type switching accidents.</title>
        <authorList>
            <person name="Gordon J.L."/>
            <person name="Armisen D."/>
            <person name="Proux-Wera E."/>
            <person name="Oheigeartaigh S.S."/>
            <person name="Byrne K.P."/>
            <person name="Wolfe K.H."/>
        </authorList>
    </citation>
    <scope>NUCLEOTIDE SEQUENCE [LARGE SCALE GENOMIC DNA]</scope>
    <source>
        <strain evidence="14">ATCC MYA-139 / BCRC 22969 / CBS 8797 / CCRC 22969 / KCTC 17520 / NBRC 10181 / NCYC 3082</strain>
    </source>
</reference>
<feature type="domain" description="MTC6 partial TIM-barrel" evidence="12">
    <location>
        <begin position="39"/>
        <end position="334"/>
    </location>
</feature>
<dbReference type="Proteomes" id="UP000006310">
    <property type="component" value="Chromosome 5"/>
</dbReference>
<dbReference type="eggNOG" id="ENOG502QVFP">
    <property type="taxonomic scope" value="Eukaryota"/>
</dbReference>
<evidence type="ECO:0000256" key="6">
    <source>
        <dbReference type="ARBA" id="ARBA00023180"/>
    </source>
</evidence>
<evidence type="ECO:0000256" key="10">
    <source>
        <dbReference type="SAM" id="Phobius"/>
    </source>
</evidence>
<dbReference type="PANTHER" id="PTHR35518">
    <property type="entry name" value="MAINTENANCE OF TELOMOERE CAPPING"/>
    <property type="match status" value="1"/>
</dbReference>
<keyword evidence="5 10" id="KW-0472">Membrane</keyword>
<dbReference type="RefSeq" id="XP_022464568.1">
    <property type="nucleotide sequence ID" value="XM_022608032.1"/>
</dbReference>
<dbReference type="InterPro" id="IPR057530">
    <property type="entry name" value="TIM-barrel_MTC6"/>
</dbReference>
<evidence type="ECO:0000259" key="12">
    <source>
        <dbReference type="Pfam" id="PF25506"/>
    </source>
</evidence>
<evidence type="ECO:0000313" key="14">
    <source>
        <dbReference type="Proteomes" id="UP000006310"/>
    </source>
</evidence>
<dbReference type="InterPro" id="IPR051008">
    <property type="entry name" value="Telomere_Capping_Maintenance"/>
</dbReference>
<evidence type="ECO:0000256" key="8">
    <source>
        <dbReference type="ARBA" id="ARBA00038159"/>
    </source>
</evidence>
<evidence type="ECO:0000313" key="13">
    <source>
        <dbReference type="EMBL" id="CCK70322.1"/>
    </source>
</evidence>
<reference evidence="14" key="2">
    <citation type="submission" date="2012-08" db="EMBL/GenBank/DDBJ databases">
        <title>Genome sequence of Kazachstania naganishii.</title>
        <authorList>
            <person name="Gordon J.L."/>
            <person name="Armisen D."/>
            <person name="Proux-Wera E."/>
            <person name="OhEigeartaigh S.S."/>
            <person name="Byrne K.P."/>
            <person name="Wolfe K.H."/>
        </authorList>
    </citation>
    <scope>NUCLEOTIDE SEQUENCE [LARGE SCALE GENOMIC DNA]</scope>
    <source>
        <strain evidence="14">ATCC MYA-139 / BCRC 22969 / CBS 8797 / CCRC 22969 / KCTC 17520 / NBRC 10181 / NCYC 3082</strain>
    </source>
</reference>
<feature type="chain" id="PRO_5003796479" description="Maintenance of telomere capping protein 6" evidence="11">
    <location>
        <begin position="28"/>
        <end position="532"/>
    </location>
</feature>
<accession>J7RYR8</accession>